<dbReference type="RefSeq" id="WP_138239567.1">
    <property type="nucleotide sequence ID" value="NZ_VBRY01000008.1"/>
</dbReference>
<dbReference type="GO" id="GO:0005829">
    <property type="term" value="C:cytosol"/>
    <property type="evidence" value="ECO:0007669"/>
    <property type="project" value="TreeGrafter"/>
</dbReference>
<dbReference type="InterPro" id="IPR029044">
    <property type="entry name" value="Nucleotide-diphossugar_trans"/>
</dbReference>
<dbReference type="Pfam" id="PF02348">
    <property type="entry name" value="CTP_transf_3"/>
    <property type="match status" value="1"/>
</dbReference>
<dbReference type="Proteomes" id="UP000306585">
    <property type="component" value="Unassembled WGS sequence"/>
</dbReference>
<evidence type="ECO:0008006" key="3">
    <source>
        <dbReference type="Google" id="ProtNLM"/>
    </source>
</evidence>
<reference evidence="1 2" key="1">
    <citation type="journal article" date="2019" name="Appl. Environ. Microbiol.">
        <title>Environmental Evidence and Genomic Insight of Iron-oxidizing Bacteria Preference Towards More Corrosion Resistant Stainless Steel at Higher Salinities.</title>
        <authorList>
            <person name="Garrison C.E."/>
            <person name="Price K.A."/>
            <person name="Field E.K."/>
        </authorList>
    </citation>
    <scope>NUCLEOTIDE SEQUENCE [LARGE SCALE GENOMIC DNA]</scope>
    <source>
        <strain evidence="1 2">P3</strain>
    </source>
</reference>
<dbReference type="PANTHER" id="PTHR42866">
    <property type="entry name" value="3-DEOXY-MANNO-OCTULOSONATE CYTIDYLYLTRANSFERASE"/>
    <property type="match status" value="1"/>
</dbReference>
<dbReference type="EMBL" id="VBRY01000008">
    <property type="protein sequence ID" value="TLS66738.1"/>
    <property type="molecule type" value="Genomic_DNA"/>
</dbReference>
<dbReference type="SUPFAM" id="SSF53448">
    <property type="entry name" value="Nucleotide-diphospho-sugar transferases"/>
    <property type="match status" value="1"/>
</dbReference>
<comment type="caution">
    <text evidence="1">The sequence shown here is derived from an EMBL/GenBank/DDBJ whole genome shotgun (WGS) entry which is preliminary data.</text>
</comment>
<accession>A0A5R9GM48</accession>
<gene>
    <name evidence="1" type="ORF">FEF65_09465</name>
</gene>
<dbReference type="CDD" id="cd02518">
    <property type="entry name" value="GT2_SpsF"/>
    <property type="match status" value="1"/>
</dbReference>
<name>A0A5R9GM48_9PROT</name>
<dbReference type="AlphaFoldDB" id="A0A5R9GM48"/>
<protein>
    <recommendedName>
        <fullName evidence="3">3-deoxy-manno-octulosonate cytidylyltransferase</fullName>
    </recommendedName>
</protein>
<dbReference type="Gene3D" id="3.90.550.10">
    <property type="entry name" value="Spore Coat Polysaccharide Biosynthesis Protein SpsA, Chain A"/>
    <property type="match status" value="1"/>
</dbReference>
<dbReference type="PANTHER" id="PTHR42866:SF1">
    <property type="entry name" value="SPORE COAT POLYSACCHARIDE BIOSYNTHESIS PROTEIN SPSF"/>
    <property type="match status" value="1"/>
</dbReference>
<evidence type="ECO:0000313" key="2">
    <source>
        <dbReference type="Proteomes" id="UP000306585"/>
    </source>
</evidence>
<dbReference type="InterPro" id="IPR003329">
    <property type="entry name" value="Cytidylyl_trans"/>
</dbReference>
<proteinExistence type="predicted"/>
<sequence>MKIGILITARLKSTRLKEKVLKPILGRPMLHYMVERLRLAQRPSEIVICTSTIGQDDRLCEFAQAEGIRCFRGDPDDVLFRMLSAAEAFDVDTIVSCTADNPFVDPVYIDKLVDFHLAGDFDFSRIEGLPFGTFSYALKRDAIKKACEIKDEVDTEVWGGYFTQTGLFKCGVLEVVDSNVKWPELRLTVDTQEDFDMISEIFAKLYNSNSTFSLEEIVQLCRDNPELVALNSSVKQKVSLPIKLK</sequence>
<evidence type="ECO:0000313" key="1">
    <source>
        <dbReference type="EMBL" id="TLS66738.1"/>
    </source>
</evidence>
<keyword evidence="2" id="KW-1185">Reference proteome</keyword>
<organism evidence="1 2">
    <name type="scientific">Mariprofundus erugo</name>
    <dbReference type="NCBI Taxonomy" id="2528639"/>
    <lineage>
        <taxon>Bacteria</taxon>
        <taxon>Pseudomonadati</taxon>
        <taxon>Pseudomonadota</taxon>
        <taxon>Candidatius Mariprofundia</taxon>
        <taxon>Mariprofundales</taxon>
        <taxon>Mariprofundaceae</taxon>
        <taxon>Mariprofundus</taxon>
    </lineage>
</organism>